<evidence type="ECO:0000313" key="2">
    <source>
        <dbReference type="EMBL" id="GBG82742.1"/>
    </source>
</evidence>
<name>A0A388LKJ0_CHABU</name>
<feature type="compositionally biased region" description="Basic residues" evidence="1">
    <location>
        <begin position="174"/>
        <end position="185"/>
    </location>
</feature>
<evidence type="ECO:0000256" key="1">
    <source>
        <dbReference type="SAM" id="MobiDB-lite"/>
    </source>
</evidence>
<feature type="region of interest" description="Disordered" evidence="1">
    <location>
        <begin position="1"/>
        <end position="185"/>
    </location>
</feature>
<sequence length="185" mass="19123">MGMRNRGEAPKGDRDRGAGRVLMSGGTGSRRGKLRIDQGLGGELTDDDRDLGEARGLAQKATIRIRSEGRLDVDESGSGGNRGGTQRRRSGSGGRRGGPNMDQSGSGGNSEASIGIGGVGGGGLEGDQDQAAEGRRGAGGAIEIGGRAMIIREESRGTEGREKVEGKEMESGCGRRRRAGGRRRC</sequence>
<reference evidence="2 3" key="1">
    <citation type="journal article" date="2018" name="Cell">
        <title>The Chara Genome: Secondary Complexity and Implications for Plant Terrestrialization.</title>
        <authorList>
            <person name="Nishiyama T."/>
            <person name="Sakayama H."/>
            <person name="Vries J.D."/>
            <person name="Buschmann H."/>
            <person name="Saint-Marcoux D."/>
            <person name="Ullrich K.K."/>
            <person name="Haas F.B."/>
            <person name="Vanderstraeten L."/>
            <person name="Becker D."/>
            <person name="Lang D."/>
            <person name="Vosolsobe S."/>
            <person name="Rombauts S."/>
            <person name="Wilhelmsson P.K.I."/>
            <person name="Janitza P."/>
            <person name="Kern R."/>
            <person name="Heyl A."/>
            <person name="Rumpler F."/>
            <person name="Villalobos L.I.A.C."/>
            <person name="Clay J.M."/>
            <person name="Skokan R."/>
            <person name="Toyoda A."/>
            <person name="Suzuki Y."/>
            <person name="Kagoshima H."/>
            <person name="Schijlen E."/>
            <person name="Tajeshwar N."/>
            <person name="Catarino B."/>
            <person name="Hetherington A.J."/>
            <person name="Saltykova A."/>
            <person name="Bonnot C."/>
            <person name="Breuninger H."/>
            <person name="Symeonidi A."/>
            <person name="Radhakrishnan G.V."/>
            <person name="Van Nieuwerburgh F."/>
            <person name="Deforce D."/>
            <person name="Chang C."/>
            <person name="Karol K.G."/>
            <person name="Hedrich R."/>
            <person name="Ulvskov P."/>
            <person name="Glockner G."/>
            <person name="Delwiche C.F."/>
            <person name="Petrasek J."/>
            <person name="Van de Peer Y."/>
            <person name="Friml J."/>
            <person name="Beilby M."/>
            <person name="Dolan L."/>
            <person name="Kohara Y."/>
            <person name="Sugano S."/>
            <person name="Fujiyama A."/>
            <person name="Delaux P.-M."/>
            <person name="Quint M."/>
            <person name="TheiBen G."/>
            <person name="Hagemann M."/>
            <person name="Harholt J."/>
            <person name="Dunand C."/>
            <person name="Zachgo S."/>
            <person name="Langdale J."/>
            <person name="Maumus F."/>
            <person name="Straeten D.V.D."/>
            <person name="Gould S.B."/>
            <person name="Rensing S.A."/>
        </authorList>
    </citation>
    <scope>NUCLEOTIDE SEQUENCE [LARGE SCALE GENOMIC DNA]</scope>
    <source>
        <strain evidence="2 3">S276</strain>
    </source>
</reference>
<comment type="caution">
    <text evidence="2">The sequence shown here is derived from an EMBL/GenBank/DDBJ whole genome shotgun (WGS) entry which is preliminary data.</text>
</comment>
<evidence type="ECO:0000313" key="3">
    <source>
        <dbReference type="Proteomes" id="UP000265515"/>
    </source>
</evidence>
<proteinExistence type="predicted"/>
<feature type="compositionally biased region" description="Polar residues" evidence="1">
    <location>
        <begin position="101"/>
        <end position="112"/>
    </location>
</feature>
<keyword evidence="3" id="KW-1185">Reference proteome</keyword>
<gene>
    <name evidence="2" type="ORF">CBR_g36271</name>
</gene>
<dbReference type="Proteomes" id="UP000265515">
    <property type="component" value="Unassembled WGS sequence"/>
</dbReference>
<dbReference type="AlphaFoldDB" id="A0A388LKJ0"/>
<dbReference type="EMBL" id="BFEA01000416">
    <property type="protein sequence ID" value="GBG82742.1"/>
    <property type="molecule type" value="Genomic_DNA"/>
</dbReference>
<feature type="compositionally biased region" description="Basic and acidic residues" evidence="1">
    <location>
        <begin position="150"/>
        <end position="170"/>
    </location>
</feature>
<organism evidence="2 3">
    <name type="scientific">Chara braunii</name>
    <name type="common">Braun's stonewort</name>
    <dbReference type="NCBI Taxonomy" id="69332"/>
    <lineage>
        <taxon>Eukaryota</taxon>
        <taxon>Viridiplantae</taxon>
        <taxon>Streptophyta</taxon>
        <taxon>Charophyceae</taxon>
        <taxon>Charales</taxon>
        <taxon>Characeae</taxon>
        <taxon>Chara</taxon>
    </lineage>
</organism>
<feature type="compositionally biased region" description="Basic and acidic residues" evidence="1">
    <location>
        <begin position="1"/>
        <end position="18"/>
    </location>
</feature>
<accession>A0A388LKJ0</accession>
<protein>
    <submittedName>
        <fullName evidence="2">Uncharacterized protein</fullName>
    </submittedName>
</protein>
<feature type="compositionally biased region" description="Gly residues" evidence="1">
    <location>
        <begin position="115"/>
        <end position="125"/>
    </location>
</feature>
<dbReference type="Gramene" id="GBG82742">
    <property type="protein sequence ID" value="GBG82742"/>
    <property type="gene ID" value="CBR_g36271"/>
</dbReference>